<dbReference type="HOGENOM" id="CLU_041102_1_0_5"/>
<evidence type="ECO:0000259" key="4">
    <source>
        <dbReference type="Pfam" id="PF07804"/>
    </source>
</evidence>
<evidence type="ECO:0000313" key="7">
    <source>
        <dbReference type="Proteomes" id="UP000001492"/>
    </source>
</evidence>
<evidence type="ECO:0000259" key="5">
    <source>
        <dbReference type="Pfam" id="PF13657"/>
    </source>
</evidence>
<name>E8RMX1_ASTEC</name>
<dbReference type="GO" id="GO:0005829">
    <property type="term" value="C:cytosol"/>
    <property type="evidence" value="ECO:0007669"/>
    <property type="project" value="TreeGrafter"/>
</dbReference>
<dbReference type="AlphaFoldDB" id="E8RMX1"/>
<evidence type="ECO:0000313" key="6">
    <source>
        <dbReference type="EMBL" id="ADU11734.1"/>
    </source>
</evidence>
<dbReference type="STRING" id="573065.Astex_0030"/>
<keyword evidence="7" id="KW-1185">Reference proteome</keyword>
<dbReference type="InterPro" id="IPR012893">
    <property type="entry name" value="HipA-like_C"/>
</dbReference>
<dbReference type="Pfam" id="PF13657">
    <property type="entry name" value="Couple_hipA"/>
    <property type="match status" value="1"/>
</dbReference>
<dbReference type="eggNOG" id="COG3550">
    <property type="taxonomic scope" value="Bacteria"/>
</dbReference>
<dbReference type="InterPro" id="IPR017508">
    <property type="entry name" value="HipA_N1"/>
</dbReference>
<comment type="similarity">
    <text evidence="1">Belongs to the HipA Ser/Thr kinase family.</text>
</comment>
<sequence length="426" mass="46996">MARDVKNIEWVEVSLDFNRKPRLIGHLAWKRSERRSYFEFAGDFLSNSLPLSPFKLAASPGAVAAGHAPFEGLHGLFNDSLPDEWGRKLLDRRLQRLGYDHQTLSPLDRLCYVGDRGMGALIYKPQGQLDALEETTLDLDWLADQADLVQQEAPEADIDRLQANQGGSGGVRPKVVVGFNPETGLLVTDNGAGADPAYIPHIVKFKADADPDEIGPEEYAYSLMARAAGVIMPETRLIRGHRGLGYFAAERFDRNLSGRHHVLTLSGLLDADHRVPSVTYGDLLKVTRLLTRDERDVNQMFRRMAFNVLAHNRDDHAKNHAFRMDPDGSWHPTPAYDITYSSGPGGEHNLTIAGEGRSPGLGHLFDEAKASSIKRLNAEEAVEAVRAAIAQWPEFAAQAGLSDRRTAELDHVLNGRGAPHQASQHG</sequence>
<evidence type="ECO:0000256" key="1">
    <source>
        <dbReference type="ARBA" id="ARBA00010164"/>
    </source>
</evidence>
<dbReference type="PANTHER" id="PTHR37419:SF8">
    <property type="entry name" value="TOXIN YJJJ"/>
    <property type="match status" value="1"/>
</dbReference>
<dbReference type="GO" id="GO:0004674">
    <property type="term" value="F:protein serine/threonine kinase activity"/>
    <property type="evidence" value="ECO:0007669"/>
    <property type="project" value="TreeGrafter"/>
</dbReference>
<dbReference type="InterPro" id="IPR052028">
    <property type="entry name" value="HipA_Ser/Thr_kinase"/>
</dbReference>
<evidence type="ECO:0000256" key="2">
    <source>
        <dbReference type="ARBA" id="ARBA00022679"/>
    </source>
</evidence>
<evidence type="ECO:0000256" key="3">
    <source>
        <dbReference type="ARBA" id="ARBA00022777"/>
    </source>
</evidence>
<keyword evidence="3" id="KW-0418">Kinase</keyword>
<organism evidence="6 7">
    <name type="scientific">Asticcacaulis excentricus (strain ATCC 15261 / DSM 4724 / KCTC 12464 / NCIMB 9791 / VKM B-1370 / CB 48)</name>
    <dbReference type="NCBI Taxonomy" id="573065"/>
    <lineage>
        <taxon>Bacteria</taxon>
        <taxon>Pseudomonadati</taxon>
        <taxon>Pseudomonadota</taxon>
        <taxon>Alphaproteobacteria</taxon>
        <taxon>Caulobacterales</taxon>
        <taxon>Caulobacteraceae</taxon>
        <taxon>Asticcacaulis</taxon>
    </lineage>
</organism>
<protein>
    <submittedName>
        <fullName evidence="6">HipA domain protein</fullName>
    </submittedName>
</protein>
<keyword evidence="2" id="KW-0808">Transferase</keyword>
<dbReference type="KEGG" id="aex:Astex_0030"/>
<accession>E8RMX1</accession>
<dbReference type="Pfam" id="PF07804">
    <property type="entry name" value="HipA_C"/>
    <property type="match status" value="1"/>
</dbReference>
<dbReference type="EMBL" id="CP002395">
    <property type="protein sequence ID" value="ADU11734.1"/>
    <property type="molecule type" value="Genomic_DNA"/>
</dbReference>
<dbReference type="Proteomes" id="UP000001492">
    <property type="component" value="Chromosome 1"/>
</dbReference>
<feature type="domain" description="HipA N-terminal subdomain 1" evidence="5">
    <location>
        <begin position="22"/>
        <end position="123"/>
    </location>
</feature>
<reference evidence="7" key="1">
    <citation type="submission" date="2010-12" db="EMBL/GenBank/DDBJ databases">
        <title>Complete sequence of chromosome 1 of Asticcacaulis excentricus CB 48.</title>
        <authorList>
            <consortium name="US DOE Joint Genome Institute"/>
            <person name="Lucas S."/>
            <person name="Copeland A."/>
            <person name="Lapidus A."/>
            <person name="Cheng J.-F."/>
            <person name="Bruce D."/>
            <person name="Goodwin L."/>
            <person name="Pitluck S."/>
            <person name="Teshima H."/>
            <person name="Davenport K."/>
            <person name="Detter J.C."/>
            <person name="Han C."/>
            <person name="Tapia R."/>
            <person name="Land M."/>
            <person name="Hauser L."/>
            <person name="Jeffries C."/>
            <person name="Kyrpides N."/>
            <person name="Ivanova N."/>
            <person name="Ovchinnikova G."/>
            <person name="Brun Y.V."/>
            <person name="Woyke T."/>
        </authorList>
    </citation>
    <scope>NUCLEOTIDE SEQUENCE [LARGE SCALE GENOMIC DNA]</scope>
    <source>
        <strain evidence="7">ATCC 15261 / DSM 4724 / KCTC 12464 / NCIMB 9791 / VKM B-1370 / CB 48</strain>
    </source>
</reference>
<dbReference type="PANTHER" id="PTHR37419">
    <property type="entry name" value="SERINE/THREONINE-PROTEIN KINASE TOXIN HIPA"/>
    <property type="match status" value="1"/>
</dbReference>
<feature type="domain" description="HipA-like C-terminal" evidence="4">
    <location>
        <begin position="168"/>
        <end position="392"/>
    </location>
</feature>
<gene>
    <name evidence="6" type="ordered locus">Astex_0030</name>
</gene>
<proteinExistence type="inferred from homology"/>
<dbReference type="OrthoDB" id="9805913at2"/>